<dbReference type="AlphaFoldDB" id="A0A645GZ37"/>
<evidence type="ECO:0000313" key="12">
    <source>
        <dbReference type="EMBL" id="MPN32071.1"/>
    </source>
</evidence>
<keyword evidence="6" id="KW-0547">Nucleotide-binding</keyword>
<keyword evidence="8" id="KW-0274">FAD</keyword>
<comment type="caution">
    <text evidence="12">The sequence shown here is derived from an EMBL/GenBank/DDBJ whole genome shotgun (WGS) entry which is preliminary data.</text>
</comment>
<dbReference type="InterPro" id="IPR023465">
    <property type="entry name" value="Riboflavin_kinase_dom_sf"/>
</dbReference>
<dbReference type="PANTHER" id="PTHR22749:SF6">
    <property type="entry name" value="RIBOFLAVIN KINASE"/>
    <property type="match status" value="1"/>
</dbReference>
<dbReference type="InterPro" id="IPR015865">
    <property type="entry name" value="Riboflavin_kinase_bac/euk"/>
</dbReference>
<evidence type="ECO:0000256" key="6">
    <source>
        <dbReference type="ARBA" id="ARBA00022741"/>
    </source>
</evidence>
<keyword evidence="3" id="KW-0288">FMN</keyword>
<evidence type="ECO:0000256" key="1">
    <source>
        <dbReference type="ARBA" id="ARBA00012105"/>
    </source>
</evidence>
<evidence type="ECO:0000256" key="3">
    <source>
        <dbReference type="ARBA" id="ARBA00022643"/>
    </source>
</evidence>
<keyword evidence="4" id="KW-0808">Transferase</keyword>
<name>A0A645GZ37_9ZZZZ</name>
<dbReference type="Gene3D" id="2.40.30.30">
    <property type="entry name" value="Riboflavin kinase-like"/>
    <property type="match status" value="1"/>
</dbReference>
<dbReference type="GO" id="GO:0016779">
    <property type="term" value="F:nucleotidyltransferase activity"/>
    <property type="evidence" value="ECO:0007669"/>
    <property type="project" value="UniProtKB-KW"/>
</dbReference>
<feature type="domain" description="Riboflavin kinase" evidence="11">
    <location>
        <begin position="1"/>
        <end position="119"/>
    </location>
</feature>
<dbReference type="GO" id="GO:0008531">
    <property type="term" value="F:riboflavin kinase activity"/>
    <property type="evidence" value="ECO:0007669"/>
    <property type="project" value="UniProtKB-EC"/>
</dbReference>
<keyword evidence="5" id="KW-0548">Nucleotidyltransferase</keyword>
<dbReference type="FunFam" id="2.40.30.30:FF:000003">
    <property type="entry name" value="Riboflavin biosynthesis protein"/>
    <property type="match status" value="1"/>
</dbReference>
<organism evidence="12">
    <name type="scientific">bioreactor metagenome</name>
    <dbReference type="NCBI Taxonomy" id="1076179"/>
    <lineage>
        <taxon>unclassified sequences</taxon>
        <taxon>metagenomes</taxon>
        <taxon>ecological metagenomes</taxon>
    </lineage>
</organism>
<dbReference type="PANTHER" id="PTHR22749">
    <property type="entry name" value="RIBOFLAVIN KINASE/FMN ADENYLYLTRANSFERASE"/>
    <property type="match status" value="1"/>
</dbReference>
<evidence type="ECO:0000259" key="11">
    <source>
        <dbReference type="SMART" id="SM00904"/>
    </source>
</evidence>
<protein>
    <recommendedName>
        <fullName evidence="1">riboflavin kinase</fullName>
        <ecNumber evidence="1">2.7.1.26</ecNumber>
    </recommendedName>
</protein>
<dbReference type="GO" id="GO:0009231">
    <property type="term" value="P:riboflavin biosynthetic process"/>
    <property type="evidence" value="ECO:0007669"/>
    <property type="project" value="InterPro"/>
</dbReference>
<sequence>MLSGKVIKGKQIGRTIGFPTINLGYSKKFTIPKGGVYYTYVEYNNKFYKGITNIGYNPTVEGRKLSIETHILDFEKSIYSEDVNIYFLSKIREEKKFKSIEDLKTQLEADKNFAKNINYNLSWK</sequence>
<gene>
    <name evidence="12" type="primary">ribF_39</name>
    <name evidence="12" type="ORF">SDC9_179547</name>
</gene>
<evidence type="ECO:0000256" key="8">
    <source>
        <dbReference type="ARBA" id="ARBA00022827"/>
    </source>
</evidence>
<dbReference type="GO" id="GO:0009398">
    <property type="term" value="P:FMN biosynthetic process"/>
    <property type="evidence" value="ECO:0007669"/>
    <property type="project" value="TreeGrafter"/>
</dbReference>
<dbReference type="SMART" id="SM00904">
    <property type="entry name" value="Flavokinase"/>
    <property type="match status" value="1"/>
</dbReference>
<dbReference type="EMBL" id="VSSQ01083872">
    <property type="protein sequence ID" value="MPN32071.1"/>
    <property type="molecule type" value="Genomic_DNA"/>
</dbReference>
<dbReference type="Pfam" id="PF01687">
    <property type="entry name" value="Flavokinase"/>
    <property type="match status" value="1"/>
</dbReference>
<evidence type="ECO:0000256" key="2">
    <source>
        <dbReference type="ARBA" id="ARBA00022630"/>
    </source>
</evidence>
<dbReference type="SUPFAM" id="SSF82114">
    <property type="entry name" value="Riboflavin kinase-like"/>
    <property type="match status" value="1"/>
</dbReference>
<keyword evidence="9" id="KW-0067">ATP-binding</keyword>
<dbReference type="GO" id="GO:0005524">
    <property type="term" value="F:ATP binding"/>
    <property type="evidence" value="ECO:0007669"/>
    <property type="project" value="UniProtKB-KW"/>
</dbReference>
<evidence type="ECO:0000256" key="7">
    <source>
        <dbReference type="ARBA" id="ARBA00022777"/>
    </source>
</evidence>
<keyword evidence="7" id="KW-0418">Kinase</keyword>
<evidence type="ECO:0000256" key="10">
    <source>
        <dbReference type="ARBA" id="ARBA00023268"/>
    </source>
</evidence>
<evidence type="ECO:0000256" key="9">
    <source>
        <dbReference type="ARBA" id="ARBA00022840"/>
    </source>
</evidence>
<evidence type="ECO:0000256" key="5">
    <source>
        <dbReference type="ARBA" id="ARBA00022695"/>
    </source>
</evidence>
<reference evidence="12" key="1">
    <citation type="submission" date="2019-08" db="EMBL/GenBank/DDBJ databases">
        <authorList>
            <person name="Kucharzyk K."/>
            <person name="Murdoch R.W."/>
            <person name="Higgins S."/>
            <person name="Loffler F."/>
        </authorList>
    </citation>
    <scope>NUCLEOTIDE SEQUENCE</scope>
</reference>
<dbReference type="EC" id="2.7.1.26" evidence="1"/>
<accession>A0A645GZ37</accession>
<evidence type="ECO:0000256" key="4">
    <source>
        <dbReference type="ARBA" id="ARBA00022679"/>
    </source>
</evidence>
<keyword evidence="2" id="KW-0285">Flavoprotein</keyword>
<dbReference type="InterPro" id="IPR023468">
    <property type="entry name" value="Riboflavin_kinase"/>
</dbReference>
<proteinExistence type="predicted"/>
<keyword evidence="10" id="KW-0511">Multifunctional enzyme</keyword>